<evidence type="ECO:0000256" key="3">
    <source>
        <dbReference type="PROSITE-ProRule" id="PRU00169"/>
    </source>
</evidence>
<proteinExistence type="predicted"/>
<reference evidence="6 7" key="1">
    <citation type="submission" date="2016-10" db="EMBL/GenBank/DDBJ databases">
        <authorList>
            <person name="Varghese N."/>
            <person name="Submissions S."/>
        </authorList>
    </citation>
    <scope>NUCLEOTIDE SEQUENCE [LARGE SCALE GENOMIC DNA]</scope>
    <source>
        <strain evidence="6 7">DSM 1741</strain>
    </source>
</reference>
<dbReference type="SMART" id="SM00421">
    <property type="entry name" value="HTH_LUXR"/>
    <property type="match status" value="1"/>
</dbReference>
<dbReference type="RefSeq" id="WP_092193976.1">
    <property type="nucleotide sequence ID" value="NZ_FOTO01000015.1"/>
</dbReference>
<dbReference type="InterPro" id="IPR001789">
    <property type="entry name" value="Sig_transdc_resp-reg_receiver"/>
</dbReference>
<sequence length="226" mass="25465">MKKTILLVEDDLLLRKGLKTMIEMRGGFSIDADTGSGKEALRLFGMVHPDIVLLDLRLPDIPGTEVLRQLKQAAPKVPVILLTICEENELLFQALALGANAYVLKGAGPEELFLGIHYSLKNEVFISPKLAKIIVDDYLLVNQHRKSLPPLHNLTAREKQIVRLIIDGKKSKEIADILFISIKTVNKHRSNILVKLGIHNLSELRQRKLYVLDTIIDESQKKKLKN</sequence>
<dbReference type="PROSITE" id="PS00622">
    <property type="entry name" value="HTH_LUXR_1"/>
    <property type="match status" value="1"/>
</dbReference>
<organism evidence="6 7">
    <name type="scientific">Desulfomicrobium norvegicum (strain DSM 1741 / NCIMB 8310)</name>
    <name type="common">Desulfovibrio baculatus (strain Norway 4)</name>
    <name type="synonym">Desulfovibrio desulfuricans (strain Norway 4)</name>
    <dbReference type="NCBI Taxonomy" id="52561"/>
    <lineage>
        <taxon>Bacteria</taxon>
        <taxon>Pseudomonadati</taxon>
        <taxon>Thermodesulfobacteriota</taxon>
        <taxon>Desulfovibrionia</taxon>
        <taxon>Desulfovibrionales</taxon>
        <taxon>Desulfomicrobiaceae</taxon>
        <taxon>Desulfomicrobium</taxon>
    </lineage>
</organism>
<dbReference type="InterPro" id="IPR039420">
    <property type="entry name" value="WalR-like"/>
</dbReference>
<dbReference type="Pfam" id="PF00196">
    <property type="entry name" value="GerE"/>
    <property type="match status" value="1"/>
</dbReference>
<name>A0A8G2C5L6_DESNO</name>
<feature type="domain" description="HTH luxR-type" evidence="4">
    <location>
        <begin position="147"/>
        <end position="210"/>
    </location>
</feature>
<gene>
    <name evidence="6" type="ORF">SAMN05421830_11568</name>
</gene>
<accession>A0A8G2C5L6</accession>
<dbReference type="GO" id="GO:0003677">
    <property type="term" value="F:DNA binding"/>
    <property type="evidence" value="ECO:0007669"/>
    <property type="project" value="UniProtKB-KW"/>
</dbReference>
<dbReference type="SMART" id="SM00448">
    <property type="entry name" value="REC"/>
    <property type="match status" value="1"/>
</dbReference>
<dbReference type="GO" id="GO:0006355">
    <property type="term" value="P:regulation of DNA-templated transcription"/>
    <property type="evidence" value="ECO:0007669"/>
    <property type="project" value="InterPro"/>
</dbReference>
<evidence type="ECO:0000256" key="1">
    <source>
        <dbReference type="ARBA" id="ARBA00022553"/>
    </source>
</evidence>
<evidence type="ECO:0000259" key="4">
    <source>
        <dbReference type="PROSITE" id="PS50043"/>
    </source>
</evidence>
<keyword evidence="2 6" id="KW-0238">DNA-binding</keyword>
<dbReference type="Proteomes" id="UP000199581">
    <property type="component" value="Unassembled WGS sequence"/>
</dbReference>
<dbReference type="EMBL" id="FOTO01000015">
    <property type="protein sequence ID" value="SFM12727.1"/>
    <property type="molecule type" value="Genomic_DNA"/>
</dbReference>
<evidence type="ECO:0000313" key="7">
    <source>
        <dbReference type="Proteomes" id="UP000199581"/>
    </source>
</evidence>
<dbReference type="InterPro" id="IPR000792">
    <property type="entry name" value="Tscrpt_reg_LuxR_C"/>
</dbReference>
<keyword evidence="7" id="KW-1185">Reference proteome</keyword>
<evidence type="ECO:0000256" key="2">
    <source>
        <dbReference type="ARBA" id="ARBA00023125"/>
    </source>
</evidence>
<dbReference type="Gene3D" id="3.40.50.2300">
    <property type="match status" value="1"/>
</dbReference>
<dbReference type="InterPro" id="IPR058245">
    <property type="entry name" value="NreC/VraR/RcsB-like_REC"/>
</dbReference>
<dbReference type="PANTHER" id="PTHR43214:SF43">
    <property type="entry name" value="TWO-COMPONENT RESPONSE REGULATOR"/>
    <property type="match status" value="1"/>
</dbReference>
<dbReference type="OrthoDB" id="9780312at2"/>
<dbReference type="PROSITE" id="PS50110">
    <property type="entry name" value="RESPONSE_REGULATORY"/>
    <property type="match status" value="1"/>
</dbReference>
<evidence type="ECO:0000313" key="6">
    <source>
        <dbReference type="EMBL" id="SFM12727.1"/>
    </source>
</evidence>
<feature type="domain" description="Response regulatory" evidence="5">
    <location>
        <begin position="4"/>
        <end position="120"/>
    </location>
</feature>
<dbReference type="CDD" id="cd06170">
    <property type="entry name" value="LuxR_C_like"/>
    <property type="match status" value="1"/>
</dbReference>
<keyword evidence="1 3" id="KW-0597">Phosphoprotein</keyword>
<dbReference type="PROSITE" id="PS50043">
    <property type="entry name" value="HTH_LUXR_2"/>
    <property type="match status" value="1"/>
</dbReference>
<dbReference type="SUPFAM" id="SSF52172">
    <property type="entry name" value="CheY-like"/>
    <property type="match status" value="1"/>
</dbReference>
<comment type="caution">
    <text evidence="6">The sequence shown here is derived from an EMBL/GenBank/DDBJ whole genome shotgun (WGS) entry which is preliminary data.</text>
</comment>
<protein>
    <submittedName>
        <fullName evidence="6">DNA-binding response regulator, NarL/FixJ family, contains REC and HTH domains</fullName>
    </submittedName>
</protein>
<feature type="modified residue" description="4-aspartylphosphate" evidence="3">
    <location>
        <position position="55"/>
    </location>
</feature>
<dbReference type="InterPro" id="IPR016032">
    <property type="entry name" value="Sig_transdc_resp-reg_C-effctor"/>
</dbReference>
<dbReference type="GO" id="GO:0000160">
    <property type="term" value="P:phosphorelay signal transduction system"/>
    <property type="evidence" value="ECO:0007669"/>
    <property type="project" value="InterPro"/>
</dbReference>
<dbReference type="AlphaFoldDB" id="A0A8G2C5L6"/>
<dbReference type="PRINTS" id="PR00038">
    <property type="entry name" value="HTHLUXR"/>
</dbReference>
<dbReference type="InterPro" id="IPR011006">
    <property type="entry name" value="CheY-like_superfamily"/>
</dbReference>
<dbReference type="SUPFAM" id="SSF46894">
    <property type="entry name" value="C-terminal effector domain of the bipartite response regulators"/>
    <property type="match status" value="1"/>
</dbReference>
<dbReference type="Pfam" id="PF00072">
    <property type="entry name" value="Response_reg"/>
    <property type="match status" value="1"/>
</dbReference>
<evidence type="ECO:0000259" key="5">
    <source>
        <dbReference type="PROSITE" id="PS50110"/>
    </source>
</evidence>
<dbReference type="CDD" id="cd17535">
    <property type="entry name" value="REC_NarL-like"/>
    <property type="match status" value="1"/>
</dbReference>
<dbReference type="PANTHER" id="PTHR43214">
    <property type="entry name" value="TWO-COMPONENT RESPONSE REGULATOR"/>
    <property type="match status" value="1"/>
</dbReference>